<feature type="transmembrane region" description="Helical" evidence="3">
    <location>
        <begin position="172"/>
        <end position="193"/>
    </location>
</feature>
<feature type="transmembrane region" description="Helical" evidence="3">
    <location>
        <begin position="138"/>
        <end position="160"/>
    </location>
</feature>
<sequence length="370" mass="39700">MTSSTLSFINMDSPVTLHSARSHSSNQVEKPKDQRHVQMDGGARAWATLLGGFCVTTATFGYVNSFGVYQDVYTRSHAASASSISWIGSTQIFFLMAMGLLSGKLLDIGYFKQTTFVGSVIFVFSIFMVSIAHHDKYYQLYLCQGLGMGIGAGLLYVPAMAIQTHYWRSRRALAMGIVITGTSAGGIIFPIMLNQLFKGSAGFAWGVRISAFICLGLLILGNILMTTNPEVLAEGKPKPDIKAIVTDVPYMICSIGGFFPDGDIIDFYLQLFSILHGVDSNIAFYTLAIMNAAAIPGRVLPNILADKLGPINVIIPAVFGCAVLVFAIFGVKSAATAIVFAILYGFFSGAWLSLCSPVVASFSIHPSESG</sequence>
<feature type="transmembrane region" description="Helical" evidence="3">
    <location>
        <begin position="244"/>
        <end position="262"/>
    </location>
</feature>
<evidence type="ECO:0000313" key="4">
    <source>
        <dbReference type="EMBL" id="TFK31184.1"/>
    </source>
</evidence>
<dbReference type="STRING" id="68775.A0A5C3LDQ5"/>
<accession>A0A5C3LDQ5</accession>
<feature type="transmembrane region" description="Helical" evidence="3">
    <location>
        <begin position="83"/>
        <end position="102"/>
    </location>
</feature>
<evidence type="ECO:0000313" key="5">
    <source>
        <dbReference type="Proteomes" id="UP000308652"/>
    </source>
</evidence>
<dbReference type="OrthoDB" id="6499973at2759"/>
<gene>
    <name evidence="4" type="ORF">BDQ12DRAFT_672060</name>
</gene>
<dbReference type="GO" id="GO:0022857">
    <property type="term" value="F:transmembrane transporter activity"/>
    <property type="evidence" value="ECO:0007669"/>
    <property type="project" value="InterPro"/>
</dbReference>
<comment type="subcellular location">
    <subcellularLocation>
        <location evidence="1">Membrane</location>
        <topology evidence="1">Multi-pass membrane protein</topology>
    </subcellularLocation>
</comment>
<feature type="transmembrane region" description="Helical" evidence="3">
    <location>
        <begin position="45"/>
        <end position="63"/>
    </location>
</feature>
<dbReference type="SUPFAM" id="SSF103473">
    <property type="entry name" value="MFS general substrate transporter"/>
    <property type="match status" value="1"/>
</dbReference>
<feature type="transmembrane region" description="Helical" evidence="3">
    <location>
        <begin position="337"/>
        <end position="364"/>
    </location>
</feature>
<keyword evidence="5" id="KW-1185">Reference proteome</keyword>
<proteinExistence type="inferred from homology"/>
<comment type="similarity">
    <text evidence="2">Belongs to the major facilitator superfamily. Monocarboxylate porter (TC 2.A.1.13) family.</text>
</comment>
<feature type="transmembrane region" description="Helical" evidence="3">
    <location>
        <begin position="313"/>
        <end position="331"/>
    </location>
</feature>
<dbReference type="InterPro" id="IPR036259">
    <property type="entry name" value="MFS_trans_sf"/>
</dbReference>
<feature type="transmembrane region" description="Helical" evidence="3">
    <location>
        <begin position="205"/>
        <end position="224"/>
    </location>
</feature>
<evidence type="ECO:0000256" key="1">
    <source>
        <dbReference type="ARBA" id="ARBA00004141"/>
    </source>
</evidence>
<dbReference type="InterPro" id="IPR050327">
    <property type="entry name" value="Proton-linked_MCT"/>
</dbReference>
<evidence type="ECO:0000256" key="3">
    <source>
        <dbReference type="SAM" id="Phobius"/>
    </source>
</evidence>
<keyword evidence="3" id="KW-0472">Membrane</keyword>
<protein>
    <submittedName>
        <fullName evidence="4">MFS general substrate transporter</fullName>
    </submittedName>
</protein>
<dbReference type="GO" id="GO:0016020">
    <property type="term" value="C:membrane"/>
    <property type="evidence" value="ECO:0007669"/>
    <property type="project" value="UniProtKB-SubCell"/>
</dbReference>
<dbReference type="Pfam" id="PF07690">
    <property type="entry name" value="MFS_1"/>
    <property type="match status" value="1"/>
</dbReference>
<reference evidence="4 5" key="1">
    <citation type="journal article" date="2019" name="Nat. Ecol. Evol.">
        <title>Megaphylogeny resolves global patterns of mushroom evolution.</title>
        <authorList>
            <person name="Varga T."/>
            <person name="Krizsan K."/>
            <person name="Foldi C."/>
            <person name="Dima B."/>
            <person name="Sanchez-Garcia M."/>
            <person name="Sanchez-Ramirez S."/>
            <person name="Szollosi G.J."/>
            <person name="Szarkandi J.G."/>
            <person name="Papp V."/>
            <person name="Albert L."/>
            <person name="Andreopoulos W."/>
            <person name="Angelini C."/>
            <person name="Antonin V."/>
            <person name="Barry K.W."/>
            <person name="Bougher N.L."/>
            <person name="Buchanan P."/>
            <person name="Buyck B."/>
            <person name="Bense V."/>
            <person name="Catcheside P."/>
            <person name="Chovatia M."/>
            <person name="Cooper J."/>
            <person name="Damon W."/>
            <person name="Desjardin D."/>
            <person name="Finy P."/>
            <person name="Geml J."/>
            <person name="Haridas S."/>
            <person name="Hughes K."/>
            <person name="Justo A."/>
            <person name="Karasinski D."/>
            <person name="Kautmanova I."/>
            <person name="Kiss B."/>
            <person name="Kocsube S."/>
            <person name="Kotiranta H."/>
            <person name="LaButti K.M."/>
            <person name="Lechner B.E."/>
            <person name="Liimatainen K."/>
            <person name="Lipzen A."/>
            <person name="Lukacs Z."/>
            <person name="Mihaltcheva S."/>
            <person name="Morgado L.N."/>
            <person name="Niskanen T."/>
            <person name="Noordeloos M.E."/>
            <person name="Ohm R.A."/>
            <person name="Ortiz-Santana B."/>
            <person name="Ovrebo C."/>
            <person name="Racz N."/>
            <person name="Riley R."/>
            <person name="Savchenko A."/>
            <person name="Shiryaev A."/>
            <person name="Soop K."/>
            <person name="Spirin V."/>
            <person name="Szebenyi C."/>
            <person name="Tomsovsky M."/>
            <person name="Tulloss R.E."/>
            <person name="Uehling J."/>
            <person name="Grigoriev I.V."/>
            <person name="Vagvolgyi C."/>
            <person name="Papp T."/>
            <person name="Martin F.M."/>
            <person name="Miettinen O."/>
            <person name="Hibbett D.S."/>
            <person name="Nagy L.G."/>
        </authorList>
    </citation>
    <scope>NUCLEOTIDE SEQUENCE [LARGE SCALE GENOMIC DNA]</scope>
    <source>
        <strain evidence="4 5">CBS 166.37</strain>
    </source>
</reference>
<feature type="transmembrane region" description="Helical" evidence="3">
    <location>
        <begin position="114"/>
        <end position="132"/>
    </location>
</feature>
<dbReference type="PANTHER" id="PTHR11360:SF252">
    <property type="entry name" value="MAJOR FACILITATOR SUPERFAMILY (MFS) PROFILE DOMAIN-CONTAINING PROTEIN-RELATED"/>
    <property type="match status" value="1"/>
</dbReference>
<dbReference type="PANTHER" id="PTHR11360">
    <property type="entry name" value="MONOCARBOXYLATE TRANSPORTER"/>
    <property type="match status" value="1"/>
</dbReference>
<dbReference type="EMBL" id="ML213842">
    <property type="protein sequence ID" value="TFK31184.1"/>
    <property type="molecule type" value="Genomic_DNA"/>
</dbReference>
<dbReference type="AlphaFoldDB" id="A0A5C3LDQ5"/>
<dbReference type="Gene3D" id="1.20.1250.20">
    <property type="entry name" value="MFS general substrate transporter like domains"/>
    <property type="match status" value="2"/>
</dbReference>
<dbReference type="Proteomes" id="UP000308652">
    <property type="component" value="Unassembled WGS sequence"/>
</dbReference>
<evidence type="ECO:0000256" key="2">
    <source>
        <dbReference type="ARBA" id="ARBA00006727"/>
    </source>
</evidence>
<organism evidence="4 5">
    <name type="scientific">Crucibulum laeve</name>
    <dbReference type="NCBI Taxonomy" id="68775"/>
    <lineage>
        <taxon>Eukaryota</taxon>
        <taxon>Fungi</taxon>
        <taxon>Dikarya</taxon>
        <taxon>Basidiomycota</taxon>
        <taxon>Agaricomycotina</taxon>
        <taxon>Agaricomycetes</taxon>
        <taxon>Agaricomycetidae</taxon>
        <taxon>Agaricales</taxon>
        <taxon>Agaricineae</taxon>
        <taxon>Nidulariaceae</taxon>
        <taxon>Crucibulum</taxon>
    </lineage>
</organism>
<keyword evidence="3" id="KW-1133">Transmembrane helix</keyword>
<keyword evidence="3" id="KW-0812">Transmembrane</keyword>
<dbReference type="InterPro" id="IPR011701">
    <property type="entry name" value="MFS"/>
</dbReference>
<name>A0A5C3LDQ5_9AGAR</name>